<dbReference type="Proteomes" id="UP000698752">
    <property type="component" value="Unassembled WGS sequence"/>
</dbReference>
<proteinExistence type="predicted"/>
<protein>
    <submittedName>
        <fullName evidence="1">Uncharacterized protein</fullName>
    </submittedName>
</protein>
<accession>A0ABS5EMB0</accession>
<dbReference type="EMBL" id="JAAEDI010000021">
    <property type="protein sequence ID" value="MBR0651762.1"/>
    <property type="molecule type" value="Genomic_DNA"/>
</dbReference>
<reference evidence="2" key="1">
    <citation type="journal article" date="2021" name="Syst. Appl. Microbiol.">
        <title>Roseomonas hellenica sp. nov., isolated from roots of wild-growing Alkanna tinctoria.</title>
        <authorList>
            <person name="Rat A."/>
            <person name="Naranjo H.D."/>
            <person name="Lebbe L."/>
            <person name="Cnockaert M."/>
            <person name="Krigas N."/>
            <person name="Grigoriadou K."/>
            <person name="Maloupa E."/>
            <person name="Willems A."/>
        </authorList>
    </citation>
    <scope>NUCLEOTIDE SEQUENCE [LARGE SCALE GENOMIC DNA]</scope>
    <source>
        <strain evidence="2">LMG 31159</strain>
    </source>
</reference>
<name>A0ABS5EMB0_9PROT</name>
<gene>
    <name evidence="1" type="ORF">GXW78_18985</name>
</gene>
<dbReference type="RefSeq" id="WP_211870478.1">
    <property type="nucleotide sequence ID" value="NZ_JAAEDI010000021.1"/>
</dbReference>
<keyword evidence="2" id="KW-1185">Reference proteome</keyword>
<evidence type="ECO:0000313" key="2">
    <source>
        <dbReference type="Proteomes" id="UP000698752"/>
    </source>
</evidence>
<organism evidence="1 2">
    <name type="scientific">Neoroseomonas terrae</name>
    <dbReference type="NCBI Taxonomy" id="424799"/>
    <lineage>
        <taxon>Bacteria</taxon>
        <taxon>Pseudomonadati</taxon>
        <taxon>Pseudomonadota</taxon>
        <taxon>Alphaproteobacteria</taxon>
        <taxon>Acetobacterales</taxon>
        <taxon>Acetobacteraceae</taxon>
        <taxon>Neoroseomonas</taxon>
    </lineage>
</organism>
<comment type="caution">
    <text evidence="1">The sequence shown here is derived from an EMBL/GenBank/DDBJ whole genome shotgun (WGS) entry which is preliminary data.</text>
</comment>
<sequence length="95" mass="10280">MNTANLQMEGVLLAVAALCAELRRRAVLTDEDLERAFTVAEGGASARAAALRNANAEAILFPIRFLRLGLRDSARGLDYGAIAAEVGRERDRLPR</sequence>
<evidence type="ECO:0000313" key="1">
    <source>
        <dbReference type="EMBL" id="MBR0651762.1"/>
    </source>
</evidence>